<accession>A0AAV4ESP9</accession>
<gene>
    <name evidence="2" type="ORF">ElyMa_003620700</name>
</gene>
<dbReference type="EMBL" id="BMAT01007427">
    <property type="protein sequence ID" value="GFR64018.1"/>
    <property type="molecule type" value="Genomic_DNA"/>
</dbReference>
<protein>
    <recommendedName>
        <fullName evidence="4">Reelin domain-containing protein</fullName>
    </recommendedName>
</protein>
<keyword evidence="1" id="KW-0732">Signal</keyword>
<feature type="signal peptide" evidence="1">
    <location>
        <begin position="1"/>
        <end position="25"/>
    </location>
</feature>
<keyword evidence="3" id="KW-1185">Reference proteome</keyword>
<dbReference type="Proteomes" id="UP000762676">
    <property type="component" value="Unassembled WGS sequence"/>
</dbReference>
<comment type="caution">
    <text evidence="2">The sequence shown here is derived from an EMBL/GenBank/DDBJ whole genome shotgun (WGS) entry which is preliminary data.</text>
</comment>
<evidence type="ECO:0000313" key="3">
    <source>
        <dbReference type="Proteomes" id="UP000762676"/>
    </source>
</evidence>
<dbReference type="Gene3D" id="2.40.160.110">
    <property type="match status" value="1"/>
</dbReference>
<evidence type="ECO:0008006" key="4">
    <source>
        <dbReference type="Google" id="ProtNLM"/>
    </source>
</evidence>
<reference evidence="2 3" key="1">
    <citation type="journal article" date="2021" name="Elife">
        <title>Chloroplast acquisition without the gene transfer in kleptoplastic sea slugs, Plakobranchus ocellatus.</title>
        <authorList>
            <person name="Maeda T."/>
            <person name="Takahashi S."/>
            <person name="Yoshida T."/>
            <person name="Shimamura S."/>
            <person name="Takaki Y."/>
            <person name="Nagai Y."/>
            <person name="Toyoda A."/>
            <person name="Suzuki Y."/>
            <person name="Arimoto A."/>
            <person name="Ishii H."/>
            <person name="Satoh N."/>
            <person name="Nishiyama T."/>
            <person name="Hasebe M."/>
            <person name="Maruyama T."/>
            <person name="Minagawa J."/>
            <person name="Obokata J."/>
            <person name="Shigenobu S."/>
        </authorList>
    </citation>
    <scope>NUCLEOTIDE SEQUENCE [LARGE SCALE GENOMIC DNA]</scope>
</reference>
<feature type="chain" id="PRO_5043652036" description="Reelin domain-containing protein" evidence="1">
    <location>
        <begin position="26"/>
        <end position="201"/>
    </location>
</feature>
<dbReference type="AlphaFoldDB" id="A0AAV4ESP9"/>
<sequence length="201" mass="22572">MDGKVFVQFTGFLLLWSVSLEPTQARLFTLNTPGTSSACIMVDITFKAEVQALRGGTVVSTKYLTSDDKQITTTGVCRSGSTEIVLEFGGKTIWYIAFQQREHEPTEPVGQYRGLQFVPSQLFNQTTSISKQLNFFDPRPVYQTDIKDSFFCPTKDQTRYMSTHSPNEDASFNVDVTVFSIHSQGFDIKNNQFGPKETCSN</sequence>
<evidence type="ECO:0000313" key="2">
    <source>
        <dbReference type="EMBL" id="GFR64018.1"/>
    </source>
</evidence>
<evidence type="ECO:0000256" key="1">
    <source>
        <dbReference type="SAM" id="SignalP"/>
    </source>
</evidence>
<proteinExistence type="predicted"/>
<organism evidence="2 3">
    <name type="scientific">Elysia marginata</name>
    <dbReference type="NCBI Taxonomy" id="1093978"/>
    <lineage>
        <taxon>Eukaryota</taxon>
        <taxon>Metazoa</taxon>
        <taxon>Spiralia</taxon>
        <taxon>Lophotrochozoa</taxon>
        <taxon>Mollusca</taxon>
        <taxon>Gastropoda</taxon>
        <taxon>Heterobranchia</taxon>
        <taxon>Euthyneura</taxon>
        <taxon>Panpulmonata</taxon>
        <taxon>Sacoglossa</taxon>
        <taxon>Placobranchoidea</taxon>
        <taxon>Plakobranchidae</taxon>
        <taxon>Elysia</taxon>
    </lineage>
</organism>
<name>A0AAV4ESP9_9GAST</name>